<comment type="caution">
    <text evidence="7">The sequence shown here is derived from an EMBL/GenBank/DDBJ whole genome shotgun (WGS) entry which is preliminary data.</text>
</comment>
<dbReference type="AlphaFoldDB" id="A0A919LV89"/>
<evidence type="ECO:0000313" key="8">
    <source>
        <dbReference type="Proteomes" id="UP000655094"/>
    </source>
</evidence>
<keyword evidence="3" id="KW-0210">Decarboxylase</keyword>
<evidence type="ECO:0000259" key="6">
    <source>
        <dbReference type="PROSITE" id="PS00703"/>
    </source>
</evidence>
<feature type="domain" description="Orn/Lys/Arg decarboxylases family 1 pyridoxal-P attachment site" evidence="6">
    <location>
        <begin position="89"/>
        <end position="103"/>
    </location>
</feature>
<evidence type="ECO:0000256" key="2">
    <source>
        <dbReference type="ARBA" id="ARBA00010671"/>
    </source>
</evidence>
<keyword evidence="4" id="KW-0663">Pyridoxal phosphate</keyword>
<protein>
    <recommendedName>
        <fullName evidence="6">Orn/Lys/Arg decarboxylases family 1 pyridoxal-P attachment site domain-containing protein</fullName>
    </recommendedName>
</protein>
<dbReference type="Proteomes" id="UP000655094">
    <property type="component" value="Unassembled WGS sequence"/>
</dbReference>
<comment type="similarity">
    <text evidence="2">Belongs to the Orn/Lys/Arg decarboxylase class-I family.</text>
</comment>
<dbReference type="Gene3D" id="3.90.1150.10">
    <property type="entry name" value="Aspartate Aminotransferase, domain 1"/>
    <property type="match status" value="1"/>
</dbReference>
<reference evidence="7" key="1">
    <citation type="submission" date="2020-10" db="EMBL/GenBank/DDBJ databases">
        <title>Genome Sequence of ESBL Producing Zambian Clinical Strains.</title>
        <authorList>
            <person name="Shawa M."/>
            <person name="Furuta Y."/>
            <person name="Simbotwe M."/>
            <person name="Mulenga E."/>
            <person name="Mubanga M."/>
            <person name="Mulenga G."/>
            <person name="Kaile C."/>
            <person name="Zorigt T."/>
            <person name="Hang'ombe B."/>
            <person name="Higashi H."/>
        </authorList>
    </citation>
    <scope>NUCLEOTIDE SEQUENCE</scope>
    <source>
        <strain evidence="7">Zam_UTH_09</strain>
    </source>
</reference>
<evidence type="ECO:0000256" key="5">
    <source>
        <dbReference type="ARBA" id="ARBA00023239"/>
    </source>
</evidence>
<keyword evidence="5" id="KW-0456">Lyase</keyword>
<dbReference type="InterPro" id="IPR036633">
    <property type="entry name" value="Prn/Lys/Arg_de-COase_C_sf"/>
</dbReference>
<gene>
    <name evidence="7" type="ORF">KPZU09_63290</name>
</gene>
<dbReference type="InterPro" id="IPR000310">
    <property type="entry name" value="Orn/Lys/Arg_deCO2ase_major_dom"/>
</dbReference>
<sequence length="456" mass="51457">MSITCGISSAKRRLKANASRPFRLAVIQLGTYDGTVYNARQVVDKIGHLCDYILFDSAWVGYEQFIPMMADCSPLLLELTPDDPGIFVTQSVHKQQAGFSQTSQIHKKDNHLRGQARFCPHKRLNNAFMLHASTSPFYPLFAALDVNAKIHEGESGRRLWAECVALGIEARKAIIANCKMIQPFIPPVVAGRPWQDHPTEAIARERRFFSFEPDARWHGFEGYADDQYFVDPCKLLLTTPGIDAESGEYSEFGIPATILAHYLRENGIVPEKCDLNSILFLLTPAESAEKMAQLVAMLGQFEQHIEADTPLADVLPTIYNKYPVRYRDYTLRELCQEMHDLYVSFDVKSLQKEMFRKRSFPRVVMNPQDANHEFIRGNVELVRLSEAEGRVAAEGRCRIRRACCAWCPARSGAAPCCAISSRWRRGSICCLASRRSCRGFTARRIRTALSGCMATC</sequence>
<dbReference type="Gene3D" id="3.90.100.10">
    <property type="entry name" value="Orn/Lys/Arg decarboxylase, C-terminal domain"/>
    <property type="match status" value="1"/>
</dbReference>
<dbReference type="SUPFAM" id="SSF53383">
    <property type="entry name" value="PLP-dependent transferases"/>
    <property type="match status" value="1"/>
</dbReference>
<comment type="cofactor">
    <cofactor evidence="1">
        <name>pyridoxal 5'-phosphate</name>
        <dbReference type="ChEBI" id="CHEBI:597326"/>
    </cofactor>
</comment>
<dbReference type="EMBL" id="BNFF01000001">
    <property type="protein sequence ID" value="GHK56593.1"/>
    <property type="molecule type" value="Genomic_DNA"/>
</dbReference>
<dbReference type="Gene3D" id="3.40.640.10">
    <property type="entry name" value="Type I PLP-dependent aspartate aminotransferase-like (Major domain)"/>
    <property type="match status" value="1"/>
</dbReference>
<dbReference type="NCBIfam" id="NF010092">
    <property type="entry name" value="PRK13578.1"/>
    <property type="match status" value="1"/>
</dbReference>
<dbReference type="GO" id="GO:0004586">
    <property type="term" value="F:ornithine decarboxylase activity"/>
    <property type="evidence" value="ECO:0007669"/>
    <property type="project" value="TreeGrafter"/>
</dbReference>
<dbReference type="InterPro" id="IPR015422">
    <property type="entry name" value="PyrdxlP-dep_Trfase_small"/>
</dbReference>
<organism evidence="7 8">
    <name type="scientific">Klebsiella pneumoniae</name>
    <dbReference type="NCBI Taxonomy" id="573"/>
    <lineage>
        <taxon>Bacteria</taxon>
        <taxon>Pseudomonadati</taxon>
        <taxon>Pseudomonadota</taxon>
        <taxon>Gammaproteobacteria</taxon>
        <taxon>Enterobacterales</taxon>
        <taxon>Enterobacteriaceae</taxon>
        <taxon>Klebsiella/Raoultella group</taxon>
        <taxon>Klebsiella</taxon>
        <taxon>Klebsiella pneumoniae complex</taxon>
    </lineage>
</organism>
<evidence type="ECO:0000313" key="7">
    <source>
        <dbReference type="EMBL" id="GHK56593.1"/>
    </source>
</evidence>
<dbReference type="Pfam" id="PF03711">
    <property type="entry name" value="OKR_DC_1_C"/>
    <property type="match status" value="1"/>
</dbReference>
<name>A0A919LV89_KLEPN</name>
<proteinExistence type="inferred from homology"/>
<evidence type="ECO:0000256" key="3">
    <source>
        <dbReference type="ARBA" id="ARBA00022793"/>
    </source>
</evidence>
<dbReference type="InterPro" id="IPR015421">
    <property type="entry name" value="PyrdxlP-dep_Trfase_major"/>
</dbReference>
<evidence type="ECO:0000256" key="4">
    <source>
        <dbReference type="ARBA" id="ARBA00022898"/>
    </source>
</evidence>
<dbReference type="Pfam" id="PF01276">
    <property type="entry name" value="OKR_DC_1"/>
    <property type="match status" value="1"/>
</dbReference>
<dbReference type="FunFam" id="3.90.1150.10:FF:000032">
    <property type="entry name" value="Ornithine decarboxylase SpeF"/>
    <property type="match status" value="1"/>
</dbReference>
<evidence type="ECO:0000256" key="1">
    <source>
        <dbReference type="ARBA" id="ARBA00001933"/>
    </source>
</evidence>
<dbReference type="GO" id="GO:0030170">
    <property type="term" value="F:pyridoxal phosphate binding"/>
    <property type="evidence" value="ECO:0007669"/>
    <property type="project" value="TreeGrafter"/>
</dbReference>
<dbReference type="GO" id="GO:0005829">
    <property type="term" value="C:cytosol"/>
    <property type="evidence" value="ECO:0007669"/>
    <property type="project" value="TreeGrafter"/>
</dbReference>
<dbReference type="PANTHER" id="PTHR45229">
    <property type="entry name" value="CONSTITUTIVE ORNITHINE DECARBOXYLASE"/>
    <property type="match status" value="1"/>
</dbReference>
<dbReference type="PROSITE" id="PS00703">
    <property type="entry name" value="OKR_DC_1"/>
    <property type="match status" value="1"/>
</dbReference>
<dbReference type="GO" id="GO:0006520">
    <property type="term" value="P:amino acid metabolic process"/>
    <property type="evidence" value="ECO:0007669"/>
    <property type="project" value="InterPro"/>
</dbReference>
<dbReference type="InterPro" id="IPR008286">
    <property type="entry name" value="Prn/Lys/Arg_de-COase_C"/>
</dbReference>
<dbReference type="PANTHER" id="PTHR45229:SF4">
    <property type="entry name" value="CONSTITUTIVE ORNITHINE DECARBOXYLASE"/>
    <property type="match status" value="1"/>
</dbReference>
<dbReference type="InterPro" id="IPR011193">
    <property type="entry name" value="Orn/lys/arg_de-COase"/>
</dbReference>
<dbReference type="InterPro" id="IPR015424">
    <property type="entry name" value="PyrdxlP-dep_Trfase"/>
</dbReference>
<dbReference type="SUPFAM" id="SSF55904">
    <property type="entry name" value="Ornithine decarboxylase C-terminal domain"/>
    <property type="match status" value="1"/>
</dbReference>
<accession>A0A919LV89</accession>